<comment type="caution">
    <text evidence="2">The sequence shown here is derived from an EMBL/GenBank/DDBJ whole genome shotgun (WGS) entry which is preliminary data.</text>
</comment>
<dbReference type="CDD" id="cd06558">
    <property type="entry name" value="crotonase-like"/>
    <property type="match status" value="1"/>
</dbReference>
<dbReference type="EMBL" id="DXDC01000487">
    <property type="protein sequence ID" value="HIY67772.1"/>
    <property type="molecule type" value="Genomic_DNA"/>
</dbReference>
<dbReference type="GO" id="GO:0003824">
    <property type="term" value="F:catalytic activity"/>
    <property type="evidence" value="ECO:0007669"/>
    <property type="project" value="UniProtKB-ARBA"/>
</dbReference>
<sequence>MTDRITLTRAQGVLEITLVRPEALNALENSMIAAICDALDDASADPSVRAVLVRGEGKAFCAGDDLVDMGTAEHPEPDDLRTRYADGYPRIVNMIVELDKPVVCAVQRYALGAGFEIALASDLIVADETARFGLPFVLRGIASGTTMLVRRTSWHVAMGLLATGGMMDAATADRLGLIAQLVPADEVRDAATSLARSLAASATSAIGMMKSAMRSGEDLPVREAFGLQIDATAASALTHDFAEGKLAFSEKRDPRFEGR</sequence>
<reference evidence="2" key="1">
    <citation type="journal article" date="2021" name="PeerJ">
        <title>Extensive microbial diversity within the chicken gut microbiome revealed by metagenomics and culture.</title>
        <authorList>
            <person name="Gilroy R."/>
            <person name="Ravi A."/>
            <person name="Getino M."/>
            <person name="Pursley I."/>
            <person name="Horton D.L."/>
            <person name="Alikhan N.F."/>
            <person name="Baker D."/>
            <person name="Gharbi K."/>
            <person name="Hall N."/>
            <person name="Watson M."/>
            <person name="Adriaenssens E.M."/>
            <person name="Foster-Nyarko E."/>
            <person name="Jarju S."/>
            <person name="Secka A."/>
            <person name="Antonio M."/>
            <person name="Oren A."/>
            <person name="Chaudhuri R.R."/>
            <person name="La Ragione R."/>
            <person name="Hildebrand F."/>
            <person name="Pallen M.J."/>
        </authorList>
    </citation>
    <scope>NUCLEOTIDE SEQUENCE</scope>
    <source>
        <strain evidence="2">ChiGjej1B1-98</strain>
    </source>
</reference>
<dbReference type="PANTHER" id="PTHR43459:SF1">
    <property type="entry name" value="EG:BACN32G11.4 PROTEIN"/>
    <property type="match status" value="1"/>
</dbReference>
<dbReference type="Proteomes" id="UP000824005">
    <property type="component" value="Unassembled WGS sequence"/>
</dbReference>
<name>A0A9D2CAY2_9MICO</name>
<dbReference type="InterPro" id="IPR014748">
    <property type="entry name" value="Enoyl-CoA_hydra_C"/>
</dbReference>
<evidence type="ECO:0000256" key="1">
    <source>
        <dbReference type="ARBA" id="ARBA00005254"/>
    </source>
</evidence>
<dbReference type="SUPFAM" id="SSF52096">
    <property type="entry name" value="ClpP/crotonase"/>
    <property type="match status" value="1"/>
</dbReference>
<reference evidence="2" key="2">
    <citation type="submission" date="2021-04" db="EMBL/GenBank/DDBJ databases">
        <authorList>
            <person name="Gilroy R."/>
        </authorList>
    </citation>
    <scope>NUCLEOTIDE SEQUENCE</scope>
    <source>
        <strain evidence="2">ChiGjej1B1-98</strain>
    </source>
</reference>
<dbReference type="Gene3D" id="1.10.12.10">
    <property type="entry name" value="Lyase 2-enoyl-coa Hydratase, Chain A, domain 2"/>
    <property type="match status" value="1"/>
</dbReference>
<dbReference type="Pfam" id="PF00378">
    <property type="entry name" value="ECH_1"/>
    <property type="match status" value="1"/>
</dbReference>
<evidence type="ECO:0000313" key="2">
    <source>
        <dbReference type="EMBL" id="HIY67772.1"/>
    </source>
</evidence>
<proteinExistence type="inferred from homology"/>
<comment type="similarity">
    <text evidence="1">Belongs to the enoyl-CoA hydratase/isomerase family.</text>
</comment>
<dbReference type="Gene3D" id="3.90.226.10">
    <property type="entry name" value="2-enoyl-CoA Hydratase, Chain A, domain 1"/>
    <property type="match status" value="1"/>
</dbReference>
<organism evidence="2 3">
    <name type="scientific">Candidatus Agrococcus pullicola</name>
    <dbReference type="NCBI Taxonomy" id="2838429"/>
    <lineage>
        <taxon>Bacteria</taxon>
        <taxon>Bacillati</taxon>
        <taxon>Actinomycetota</taxon>
        <taxon>Actinomycetes</taxon>
        <taxon>Micrococcales</taxon>
        <taxon>Microbacteriaceae</taxon>
        <taxon>Agrococcus</taxon>
    </lineage>
</organism>
<dbReference type="InterPro" id="IPR001753">
    <property type="entry name" value="Enoyl-CoA_hydra/iso"/>
</dbReference>
<dbReference type="AlphaFoldDB" id="A0A9D2CAY2"/>
<dbReference type="PANTHER" id="PTHR43459">
    <property type="entry name" value="ENOYL-COA HYDRATASE"/>
    <property type="match status" value="1"/>
</dbReference>
<dbReference type="InterPro" id="IPR029045">
    <property type="entry name" value="ClpP/crotonase-like_dom_sf"/>
</dbReference>
<protein>
    <submittedName>
        <fullName evidence="2">Enoyl-CoA hydratase/isomerase family protein</fullName>
    </submittedName>
</protein>
<evidence type="ECO:0000313" key="3">
    <source>
        <dbReference type="Proteomes" id="UP000824005"/>
    </source>
</evidence>
<gene>
    <name evidence="2" type="ORF">H9830_16020</name>
</gene>
<accession>A0A9D2CAY2</accession>